<evidence type="ECO:0000313" key="3">
    <source>
        <dbReference type="Proteomes" id="UP000295447"/>
    </source>
</evidence>
<gene>
    <name evidence="2" type="ORF">EV650_2697</name>
</gene>
<sequence length="60" mass="7149">MSAIAIRLPSRRMPRHMPRDRARPDPDRQRNAESNNHLITINEQLNYKIIARILAYQKKL</sequence>
<organism evidence="2 3">
    <name type="scientific">Kribbella kalugense</name>
    <dbReference type="NCBI Taxonomy" id="2512221"/>
    <lineage>
        <taxon>Bacteria</taxon>
        <taxon>Bacillati</taxon>
        <taxon>Actinomycetota</taxon>
        <taxon>Actinomycetes</taxon>
        <taxon>Propionibacteriales</taxon>
        <taxon>Kribbellaceae</taxon>
        <taxon>Kribbella</taxon>
    </lineage>
</organism>
<comment type="caution">
    <text evidence="2">The sequence shown here is derived from an EMBL/GenBank/DDBJ whole genome shotgun (WGS) entry which is preliminary data.</text>
</comment>
<feature type="compositionally biased region" description="Basic and acidic residues" evidence="1">
    <location>
        <begin position="17"/>
        <end position="31"/>
    </location>
</feature>
<dbReference type="Proteomes" id="UP000295447">
    <property type="component" value="Unassembled WGS sequence"/>
</dbReference>
<feature type="region of interest" description="Disordered" evidence="1">
    <location>
        <begin position="1"/>
        <end position="36"/>
    </location>
</feature>
<accession>A0A4R8A021</accession>
<dbReference type="AlphaFoldDB" id="A0A4R8A021"/>
<dbReference type="EMBL" id="SODF01000001">
    <property type="protein sequence ID" value="TDW23837.1"/>
    <property type="molecule type" value="Genomic_DNA"/>
</dbReference>
<evidence type="ECO:0000256" key="1">
    <source>
        <dbReference type="SAM" id="MobiDB-lite"/>
    </source>
</evidence>
<reference evidence="2 3" key="1">
    <citation type="submission" date="2019-03" db="EMBL/GenBank/DDBJ databases">
        <title>Genomic Encyclopedia of Type Strains, Phase III (KMG-III): the genomes of soil and plant-associated and newly described type strains.</title>
        <authorList>
            <person name="Whitman W."/>
        </authorList>
    </citation>
    <scope>NUCLEOTIDE SEQUENCE [LARGE SCALE GENOMIC DNA]</scope>
    <source>
        <strain evidence="2 3">VKM Ac-2570</strain>
    </source>
</reference>
<evidence type="ECO:0000313" key="2">
    <source>
        <dbReference type="EMBL" id="TDW23837.1"/>
    </source>
</evidence>
<name>A0A4R8A021_9ACTN</name>
<keyword evidence="3" id="KW-1185">Reference proteome</keyword>
<proteinExistence type="predicted"/>
<protein>
    <submittedName>
        <fullName evidence="2">Uncharacterized protein</fullName>
    </submittedName>
</protein>